<reference evidence="2" key="1">
    <citation type="submission" date="2025-08" db="UniProtKB">
        <authorList>
            <consortium name="RefSeq"/>
        </authorList>
    </citation>
    <scope>IDENTIFICATION</scope>
    <source>
        <tissue evidence="2">Gonads</tissue>
    </source>
</reference>
<accession>A0A6J2XD19</accession>
<dbReference type="KEGG" id="soy:115877204"/>
<dbReference type="Proteomes" id="UP000504635">
    <property type="component" value="Unplaced"/>
</dbReference>
<dbReference type="AlphaFoldDB" id="A0A6J2XD19"/>
<dbReference type="GeneID" id="115877204"/>
<dbReference type="RefSeq" id="XP_030749223.1">
    <property type="nucleotide sequence ID" value="XM_030893363.1"/>
</dbReference>
<protein>
    <submittedName>
        <fullName evidence="2">Uncharacterized protein LOC115877204</fullName>
    </submittedName>
</protein>
<evidence type="ECO:0000313" key="2">
    <source>
        <dbReference type="RefSeq" id="XP_030749223.1"/>
    </source>
</evidence>
<evidence type="ECO:0000313" key="1">
    <source>
        <dbReference type="Proteomes" id="UP000504635"/>
    </source>
</evidence>
<dbReference type="OrthoDB" id="6778366at2759"/>
<dbReference type="InParanoid" id="A0A6J2XD19"/>
<organism evidence="1 2">
    <name type="scientific">Sitophilus oryzae</name>
    <name type="common">Rice weevil</name>
    <name type="synonym">Curculio oryzae</name>
    <dbReference type="NCBI Taxonomy" id="7048"/>
    <lineage>
        <taxon>Eukaryota</taxon>
        <taxon>Metazoa</taxon>
        <taxon>Ecdysozoa</taxon>
        <taxon>Arthropoda</taxon>
        <taxon>Hexapoda</taxon>
        <taxon>Insecta</taxon>
        <taxon>Pterygota</taxon>
        <taxon>Neoptera</taxon>
        <taxon>Endopterygota</taxon>
        <taxon>Coleoptera</taxon>
        <taxon>Polyphaga</taxon>
        <taxon>Cucujiformia</taxon>
        <taxon>Curculionidae</taxon>
        <taxon>Dryophthorinae</taxon>
        <taxon>Sitophilus</taxon>
    </lineage>
</organism>
<keyword evidence="1" id="KW-1185">Reference proteome</keyword>
<gene>
    <name evidence="2" type="primary">LOC115877204</name>
</gene>
<sequence>MARNALNNLRKALQKSYAEKRFKEADGNYRKIWNTINEIGGRKTQAIQKIRNLKDESGEILDNAKEKANAFNKYFSTIGQQLAAQIKHVPDGRFTEEEVSESIFLEPTTHSELKSVIINLKSFSAPGDDGITKSDLITCFSIIENPLIKLINDALETGIYPEELKIGKIIPIYKKGPQTDIGNYRPITLYVIQDSRKNYQEPSDQLYRKNI</sequence>
<name>A0A6J2XD19_SITOR</name>
<dbReference type="PANTHER" id="PTHR19446">
    <property type="entry name" value="REVERSE TRANSCRIPTASES"/>
    <property type="match status" value="1"/>
</dbReference>
<proteinExistence type="predicted"/>